<dbReference type="GO" id="GO:0006650">
    <property type="term" value="P:glycerophospholipid metabolic process"/>
    <property type="evidence" value="ECO:0007669"/>
    <property type="project" value="UniProtKB-UniRule"/>
</dbReference>
<dbReference type="PANTHER" id="PTHR11728:SF1">
    <property type="entry name" value="GLYCEROL-3-PHOSPHATE DEHYDROGENASE [NAD(+)] 2, CHLOROPLASTIC"/>
    <property type="match status" value="1"/>
</dbReference>
<keyword evidence="13" id="KW-0963">Cytoplasm</keyword>
<dbReference type="NCBIfam" id="NF000942">
    <property type="entry name" value="PRK00094.1-4"/>
    <property type="match status" value="1"/>
</dbReference>
<keyword evidence="21" id="KW-1185">Reference proteome</keyword>
<evidence type="ECO:0000256" key="3">
    <source>
        <dbReference type="ARBA" id="ARBA00022857"/>
    </source>
</evidence>
<evidence type="ECO:0000259" key="18">
    <source>
        <dbReference type="Pfam" id="PF01210"/>
    </source>
</evidence>
<dbReference type="Gene3D" id="3.40.50.720">
    <property type="entry name" value="NAD(P)-binding Rossmann-like Domain"/>
    <property type="match status" value="1"/>
</dbReference>
<keyword evidence="4 13" id="KW-0560">Oxidoreductase</keyword>
<evidence type="ECO:0000256" key="14">
    <source>
        <dbReference type="PIRSR" id="PIRSR000114-1"/>
    </source>
</evidence>
<dbReference type="UniPathway" id="UPA00940"/>
<feature type="binding site" evidence="13">
    <location>
        <position position="253"/>
    </location>
    <ligand>
        <name>sn-glycerol 3-phosphate</name>
        <dbReference type="ChEBI" id="CHEBI:57597"/>
    </ligand>
</feature>
<dbReference type="FunFam" id="1.10.1040.10:FF:000001">
    <property type="entry name" value="Glycerol-3-phosphate dehydrogenase [NAD(P)+]"/>
    <property type="match status" value="1"/>
</dbReference>
<dbReference type="GO" id="GO:0046168">
    <property type="term" value="P:glycerol-3-phosphate catabolic process"/>
    <property type="evidence" value="ECO:0007669"/>
    <property type="project" value="InterPro"/>
</dbReference>
<evidence type="ECO:0000313" key="20">
    <source>
        <dbReference type="EMBL" id="SCY00331.1"/>
    </source>
</evidence>
<dbReference type="PROSITE" id="PS00957">
    <property type="entry name" value="NAD_G3PDH"/>
    <property type="match status" value="1"/>
</dbReference>
<dbReference type="GO" id="GO:0005975">
    <property type="term" value="P:carbohydrate metabolic process"/>
    <property type="evidence" value="ECO:0007669"/>
    <property type="project" value="InterPro"/>
</dbReference>
<name>A0A0P9CS51_9GAMM</name>
<evidence type="ECO:0000256" key="5">
    <source>
        <dbReference type="ARBA" id="ARBA00023027"/>
    </source>
</evidence>
<dbReference type="Gene3D" id="1.10.1040.10">
    <property type="entry name" value="N-(1-d-carboxylethyl)-l-norvaline Dehydrogenase, domain 2"/>
    <property type="match status" value="1"/>
</dbReference>
<dbReference type="GO" id="GO:0141152">
    <property type="term" value="F:glycerol-3-phosphate dehydrogenase (NAD+) activity"/>
    <property type="evidence" value="ECO:0007669"/>
    <property type="project" value="RHEA"/>
</dbReference>
<feature type="binding site" evidence="13">
    <location>
        <position position="49"/>
    </location>
    <ligand>
        <name>NADPH</name>
        <dbReference type="ChEBI" id="CHEBI:57783"/>
    </ligand>
</feature>
<feature type="binding site" evidence="15">
    <location>
        <begin position="254"/>
        <end position="255"/>
    </location>
    <ligand>
        <name>substrate</name>
    </ligand>
</feature>
<dbReference type="GO" id="GO:0141153">
    <property type="term" value="F:glycerol-3-phosphate dehydrogenase (NADP+) activity"/>
    <property type="evidence" value="ECO:0007669"/>
    <property type="project" value="RHEA"/>
</dbReference>
<dbReference type="NCBIfam" id="NF000940">
    <property type="entry name" value="PRK00094.1-2"/>
    <property type="match status" value="1"/>
</dbReference>
<feature type="binding site" evidence="16">
    <location>
        <position position="254"/>
    </location>
    <ligand>
        <name>NAD(+)</name>
        <dbReference type="ChEBI" id="CHEBI:57540"/>
    </ligand>
</feature>
<evidence type="ECO:0000313" key="21">
    <source>
        <dbReference type="Proteomes" id="UP000183104"/>
    </source>
</evidence>
<feature type="binding site" evidence="13">
    <location>
        <position position="254"/>
    </location>
    <ligand>
        <name>sn-glycerol 3-phosphate</name>
        <dbReference type="ChEBI" id="CHEBI:57597"/>
    </ligand>
</feature>
<comment type="function">
    <text evidence="13">Catalyzes the reduction of the glycolytic intermediate dihydroxyacetone phosphate (DHAP) to sn-glycerol 3-phosphate (G3P), the key precursor for phospholipid synthesis.</text>
</comment>
<dbReference type="InterPro" id="IPR006168">
    <property type="entry name" value="G3P_DH_NAD-dep"/>
</dbReference>
<feature type="binding site" evidence="13">
    <location>
        <position position="32"/>
    </location>
    <ligand>
        <name>NADPH</name>
        <dbReference type="ChEBI" id="CHEBI:57783"/>
    </ligand>
</feature>
<gene>
    <name evidence="13" type="primary">gpsA</name>
    <name evidence="20" type="ORF">SAMN05661077_1009</name>
</gene>
<accession>A0A0P9CS51</accession>
<dbReference type="SUPFAM" id="SSF48179">
    <property type="entry name" value="6-phosphogluconate dehydrogenase C-terminal domain-like"/>
    <property type="match status" value="1"/>
</dbReference>
<comment type="pathway">
    <text evidence="13">Membrane lipid metabolism; glycerophospholipid metabolism.</text>
</comment>
<evidence type="ECO:0000256" key="7">
    <source>
        <dbReference type="ARBA" id="ARBA00023209"/>
    </source>
</evidence>
<comment type="subcellular location">
    <subcellularLocation>
        <location evidence="13">Cytoplasm</location>
    </subcellularLocation>
</comment>
<keyword evidence="13" id="KW-0547">Nucleotide-binding</keyword>
<feature type="active site" description="Proton acceptor" evidence="13 14">
    <location>
        <position position="190"/>
    </location>
</feature>
<feature type="binding site" evidence="13">
    <location>
        <position position="12"/>
    </location>
    <ligand>
        <name>NADPH</name>
        <dbReference type="ChEBI" id="CHEBI:57783"/>
    </ligand>
</feature>
<feature type="domain" description="Glycerol-3-phosphate dehydrogenase NAD-dependent N-terminal" evidence="18">
    <location>
        <begin position="5"/>
        <end position="156"/>
    </location>
</feature>
<dbReference type="GO" id="GO:0051287">
    <property type="term" value="F:NAD binding"/>
    <property type="evidence" value="ECO:0007669"/>
    <property type="project" value="InterPro"/>
</dbReference>
<dbReference type="EC" id="1.1.1.94" evidence="10 13"/>
<feature type="binding site" evidence="13">
    <location>
        <position position="105"/>
    </location>
    <ligand>
        <name>NADPH</name>
        <dbReference type="ChEBI" id="CHEBI:57783"/>
    </ligand>
</feature>
<evidence type="ECO:0000256" key="2">
    <source>
        <dbReference type="ARBA" id="ARBA00022516"/>
    </source>
</evidence>
<dbReference type="EMBL" id="FMUN01000002">
    <property type="protein sequence ID" value="SCY00331.1"/>
    <property type="molecule type" value="Genomic_DNA"/>
</dbReference>
<dbReference type="STRING" id="381306.AN478_10135"/>
<dbReference type="InterPro" id="IPR036291">
    <property type="entry name" value="NAD(P)-bd_dom_sf"/>
</dbReference>
<dbReference type="HAMAP" id="MF_00394">
    <property type="entry name" value="NAD_Glyc3P_dehydrog"/>
    <property type="match status" value="1"/>
</dbReference>
<keyword evidence="7 13" id="KW-0594">Phospholipid biosynthesis</keyword>
<evidence type="ECO:0000256" key="15">
    <source>
        <dbReference type="PIRSR" id="PIRSR000114-2"/>
    </source>
</evidence>
<evidence type="ECO:0000256" key="4">
    <source>
        <dbReference type="ARBA" id="ARBA00023002"/>
    </source>
</evidence>
<sequence length="340" mass="35891">MERAAVLGAGAWGTALAIHLARCGFRVLLWDRSPERAAAMQEARENRDYLPGVPFPEEVTVTADMASVAGCRRLVLAVPSAVLRDVATAVAAHADSGSWVVCATKGLEEGSGKLAHEVLTEVFGERTAGWAVLSGPSFADEVGRGLPTAITVAQPDLGRAEAMAAWFRCDPVRVYTSDDPVGVELGGAVKNVIAIAAGIADGMGLGYNARAALITRGLAEMSRLGVAWGGQAETFAGLTGLGDLVLTCTGPLSRNHQLGETLGRGTAVDRVPATLWRRAEGVRAARALHAKARELGVEMPITEQVYRVLYEGEDPRQALHSLMHRSPKAEQPLSARDDQA</sequence>
<feature type="binding site" evidence="13">
    <location>
        <position position="254"/>
    </location>
    <ligand>
        <name>NADPH</name>
        <dbReference type="ChEBI" id="CHEBI:57783"/>
    </ligand>
</feature>
<feature type="binding site" evidence="13">
    <location>
        <position position="190"/>
    </location>
    <ligand>
        <name>sn-glycerol 3-phosphate</name>
        <dbReference type="ChEBI" id="CHEBI:57597"/>
    </ligand>
</feature>
<evidence type="ECO:0000256" key="6">
    <source>
        <dbReference type="ARBA" id="ARBA00023098"/>
    </source>
</evidence>
<dbReference type="PATRIC" id="fig|381306.5.peg.776"/>
<dbReference type="GO" id="GO:0046167">
    <property type="term" value="P:glycerol-3-phosphate biosynthetic process"/>
    <property type="evidence" value="ECO:0007669"/>
    <property type="project" value="UniProtKB-UniRule"/>
</dbReference>
<keyword evidence="3 13" id="KW-0521">NADP</keyword>
<feature type="binding site" evidence="16">
    <location>
        <begin position="8"/>
        <end position="13"/>
    </location>
    <ligand>
        <name>NAD(+)</name>
        <dbReference type="ChEBI" id="CHEBI:57540"/>
    </ligand>
</feature>
<dbReference type="PIRSF" id="PIRSF000114">
    <property type="entry name" value="Glycerol-3-P_dh"/>
    <property type="match status" value="1"/>
</dbReference>
<evidence type="ECO:0000256" key="12">
    <source>
        <dbReference type="ARBA" id="ARBA00080511"/>
    </source>
</evidence>
<feature type="binding site" evidence="13">
    <location>
        <position position="139"/>
    </location>
    <ligand>
        <name>NADPH</name>
        <dbReference type="ChEBI" id="CHEBI:57783"/>
    </ligand>
</feature>
<keyword evidence="5 13" id="KW-0520">NAD</keyword>
<protein>
    <recommendedName>
        <fullName evidence="11 13">Glycerol-3-phosphate dehydrogenase [NAD(P)+]</fullName>
        <ecNumber evidence="10 13">1.1.1.94</ecNumber>
    </recommendedName>
    <alternativeName>
        <fullName evidence="13">NAD(P)(+)-dependent glycerol-3-phosphate dehydrogenase</fullName>
    </alternativeName>
    <alternativeName>
        <fullName evidence="12 13">NAD(P)H-dependent dihydroxyacetone-phosphate reductase</fullName>
    </alternativeName>
</protein>
<dbReference type="InterPro" id="IPR013328">
    <property type="entry name" value="6PGD_dom2"/>
</dbReference>
<comment type="caution">
    <text evidence="13">Lacks conserved residue(s) required for the propagation of feature annotation.</text>
</comment>
<dbReference type="AlphaFoldDB" id="A0A0P9CS51"/>
<organism evidence="20 21">
    <name type="scientific">Thiohalorhabdus denitrificans</name>
    <dbReference type="NCBI Taxonomy" id="381306"/>
    <lineage>
        <taxon>Bacteria</taxon>
        <taxon>Pseudomonadati</taxon>
        <taxon>Pseudomonadota</taxon>
        <taxon>Gammaproteobacteria</taxon>
        <taxon>Thiohalorhabdales</taxon>
        <taxon>Thiohalorhabdaceae</taxon>
        <taxon>Thiohalorhabdus</taxon>
    </lineage>
</organism>
<feature type="binding site" evidence="16">
    <location>
        <position position="139"/>
    </location>
    <ligand>
        <name>NAD(+)</name>
        <dbReference type="ChEBI" id="CHEBI:57540"/>
    </ligand>
</feature>
<dbReference type="GO" id="GO:0008654">
    <property type="term" value="P:phospholipid biosynthetic process"/>
    <property type="evidence" value="ECO:0007669"/>
    <property type="project" value="UniProtKB-KW"/>
</dbReference>
<dbReference type="OrthoDB" id="9812273at2"/>
<dbReference type="InterPro" id="IPR011128">
    <property type="entry name" value="G3P_DH_NAD-dep_N"/>
</dbReference>
<feature type="binding site" evidence="13">
    <location>
        <position position="105"/>
    </location>
    <ligand>
        <name>sn-glycerol 3-phosphate</name>
        <dbReference type="ChEBI" id="CHEBI:57597"/>
    </ligand>
</feature>
<dbReference type="Pfam" id="PF07479">
    <property type="entry name" value="NAD_Gly3P_dh_C"/>
    <property type="match status" value="1"/>
</dbReference>
<comment type="catalytic activity">
    <reaction evidence="13">
        <text>sn-glycerol 3-phosphate + NAD(+) = dihydroxyacetone phosphate + NADH + H(+)</text>
        <dbReference type="Rhea" id="RHEA:11092"/>
        <dbReference type="ChEBI" id="CHEBI:15378"/>
        <dbReference type="ChEBI" id="CHEBI:57540"/>
        <dbReference type="ChEBI" id="CHEBI:57597"/>
        <dbReference type="ChEBI" id="CHEBI:57642"/>
        <dbReference type="ChEBI" id="CHEBI:57945"/>
        <dbReference type="EC" id="1.1.1.94"/>
    </reaction>
</comment>
<feature type="binding site" evidence="15">
    <location>
        <position position="105"/>
    </location>
    <ligand>
        <name>substrate</name>
    </ligand>
</feature>
<keyword evidence="2 13" id="KW-0444">Lipid biosynthesis</keyword>
<feature type="binding site" evidence="13">
    <location>
        <position position="243"/>
    </location>
    <ligand>
        <name>sn-glycerol 3-phosphate</name>
        <dbReference type="ChEBI" id="CHEBI:57597"/>
    </ligand>
</feature>
<reference evidence="21" key="1">
    <citation type="submission" date="2016-10" db="EMBL/GenBank/DDBJ databases">
        <authorList>
            <person name="Varghese N."/>
        </authorList>
    </citation>
    <scope>NUCLEOTIDE SEQUENCE [LARGE SCALE GENOMIC DNA]</scope>
    <source>
        <strain evidence="21">HL 19</strain>
    </source>
</reference>
<dbReference type="GO" id="GO:0005829">
    <property type="term" value="C:cytosol"/>
    <property type="evidence" value="ECO:0007669"/>
    <property type="project" value="TreeGrafter"/>
</dbReference>
<evidence type="ECO:0000256" key="11">
    <source>
        <dbReference type="ARBA" id="ARBA00069372"/>
    </source>
</evidence>
<evidence type="ECO:0000256" key="17">
    <source>
        <dbReference type="RuleBase" id="RU000437"/>
    </source>
</evidence>
<feature type="binding site" evidence="13">
    <location>
        <position position="137"/>
    </location>
    <ligand>
        <name>sn-glycerol 3-phosphate</name>
        <dbReference type="ChEBI" id="CHEBI:57597"/>
    </ligand>
</feature>
<feature type="binding site" evidence="13">
    <location>
        <position position="255"/>
    </location>
    <ligand>
        <name>sn-glycerol 3-phosphate</name>
        <dbReference type="ChEBI" id="CHEBI:57597"/>
    </ligand>
</feature>
<proteinExistence type="inferred from homology"/>
<evidence type="ECO:0000256" key="1">
    <source>
        <dbReference type="ARBA" id="ARBA00011009"/>
    </source>
</evidence>
<dbReference type="FunFam" id="3.40.50.720:FF:000019">
    <property type="entry name" value="Glycerol-3-phosphate dehydrogenase [NAD(P)+]"/>
    <property type="match status" value="1"/>
</dbReference>
<dbReference type="InterPro" id="IPR008927">
    <property type="entry name" value="6-PGluconate_DH-like_C_sf"/>
</dbReference>
<feature type="binding site" evidence="13">
    <location>
        <position position="135"/>
    </location>
    <ligand>
        <name>sn-glycerol 3-phosphate</name>
        <dbReference type="ChEBI" id="CHEBI:57597"/>
    </ligand>
</feature>
<keyword evidence="8 13" id="KW-1208">Phospholipid metabolism</keyword>
<evidence type="ECO:0000256" key="9">
    <source>
        <dbReference type="ARBA" id="ARBA00052716"/>
    </source>
</evidence>
<evidence type="ECO:0000256" key="10">
    <source>
        <dbReference type="ARBA" id="ARBA00066687"/>
    </source>
</evidence>
<keyword evidence="6 13" id="KW-0443">Lipid metabolism</keyword>
<evidence type="ECO:0000256" key="13">
    <source>
        <dbReference type="HAMAP-Rule" id="MF_00394"/>
    </source>
</evidence>
<dbReference type="RefSeq" id="WP_054966498.1">
    <property type="nucleotide sequence ID" value="NZ_FMUN01000002.1"/>
</dbReference>
<evidence type="ECO:0000256" key="16">
    <source>
        <dbReference type="PIRSR" id="PIRSR000114-3"/>
    </source>
</evidence>
<dbReference type="SUPFAM" id="SSF51735">
    <property type="entry name" value="NAD(P)-binding Rossmann-fold domains"/>
    <property type="match status" value="1"/>
</dbReference>
<comment type="similarity">
    <text evidence="1 13 17">Belongs to the NAD-dependent glycerol-3-phosphate dehydrogenase family.</text>
</comment>
<dbReference type="PANTHER" id="PTHR11728">
    <property type="entry name" value="GLYCEROL-3-PHOSPHATE DEHYDROGENASE"/>
    <property type="match status" value="1"/>
</dbReference>
<dbReference type="Proteomes" id="UP000183104">
    <property type="component" value="Unassembled WGS sequence"/>
</dbReference>
<comment type="catalytic activity">
    <reaction evidence="9">
        <text>sn-glycerol 3-phosphate + NADP(+) = dihydroxyacetone phosphate + NADPH + H(+)</text>
        <dbReference type="Rhea" id="RHEA:11096"/>
        <dbReference type="ChEBI" id="CHEBI:15378"/>
        <dbReference type="ChEBI" id="CHEBI:57597"/>
        <dbReference type="ChEBI" id="CHEBI:57642"/>
        <dbReference type="ChEBI" id="CHEBI:57783"/>
        <dbReference type="ChEBI" id="CHEBI:58349"/>
        <dbReference type="EC" id="1.1.1.94"/>
    </reaction>
    <physiologicalReaction direction="right-to-left" evidence="9">
        <dbReference type="Rhea" id="RHEA:11098"/>
    </physiologicalReaction>
</comment>
<evidence type="ECO:0000256" key="8">
    <source>
        <dbReference type="ARBA" id="ARBA00023264"/>
    </source>
</evidence>
<evidence type="ECO:0000259" key="19">
    <source>
        <dbReference type="Pfam" id="PF07479"/>
    </source>
</evidence>
<feature type="binding site" evidence="13">
    <location>
        <position position="280"/>
    </location>
    <ligand>
        <name>NADPH</name>
        <dbReference type="ChEBI" id="CHEBI:57783"/>
    </ligand>
</feature>
<dbReference type="InterPro" id="IPR006109">
    <property type="entry name" value="G3P_DH_NAD-dep_C"/>
</dbReference>
<feature type="domain" description="Glycerol-3-phosphate dehydrogenase NAD-dependent C-terminal" evidence="19">
    <location>
        <begin position="179"/>
        <end position="319"/>
    </location>
</feature>
<dbReference type="PRINTS" id="PR00077">
    <property type="entry name" value="GPDHDRGNASE"/>
</dbReference>
<dbReference type="Pfam" id="PF01210">
    <property type="entry name" value="NAD_Gly3P_dh_N"/>
    <property type="match status" value="1"/>
</dbReference>